<dbReference type="PANTHER" id="PTHR43639:SF1">
    <property type="entry name" value="SHORT-CHAIN DEHYDROGENASE_REDUCTASE FAMILY PROTEIN"/>
    <property type="match status" value="1"/>
</dbReference>
<dbReference type="InterPro" id="IPR002347">
    <property type="entry name" value="SDR_fam"/>
</dbReference>
<dbReference type="Gene3D" id="3.40.50.720">
    <property type="entry name" value="NAD(P)-binding Rossmann-like Domain"/>
    <property type="match status" value="1"/>
</dbReference>
<dbReference type="NCBIfam" id="NF005559">
    <property type="entry name" value="PRK07231.1"/>
    <property type="match status" value="1"/>
</dbReference>
<protein>
    <recommendedName>
        <fullName evidence="5">Short-chain dehydrogenase/reductase SDR</fullName>
    </recommendedName>
</protein>
<dbReference type="FunFam" id="3.40.50.720:FF:000084">
    <property type="entry name" value="Short-chain dehydrogenase reductase"/>
    <property type="match status" value="1"/>
</dbReference>
<comment type="similarity">
    <text evidence="1">Belongs to the short-chain dehydrogenases/reductases (SDR) family.</text>
</comment>
<evidence type="ECO:0008006" key="5">
    <source>
        <dbReference type="Google" id="ProtNLM"/>
    </source>
</evidence>
<evidence type="ECO:0000256" key="1">
    <source>
        <dbReference type="ARBA" id="ARBA00006484"/>
    </source>
</evidence>
<sequence>MELKLLGRNAVITGASKGIGRAIAKAFAKEGANILITYKADHAAALSCCSELRSYGINASSLSIDMSNSTAYEKITRYAIERLGIVDILVNNVGAFSRVDFLETTTQEYHNAFEVNMRQPFFLTQSISKHMRNNNVKGSIINISSLSAVRARSRMVHYQASKAALNAATEGMAAELGSYGIRINTISPGLTATASNKDQWGAKSTKKWDSRAAGIPLGRTGVPEDYAGAAIYFASDDSKWVTGANIIIDGGMALL</sequence>
<dbReference type="Pfam" id="PF13561">
    <property type="entry name" value="adh_short_C2"/>
    <property type="match status" value="1"/>
</dbReference>
<dbReference type="GO" id="GO:0016491">
    <property type="term" value="F:oxidoreductase activity"/>
    <property type="evidence" value="ECO:0007669"/>
    <property type="project" value="UniProtKB-KW"/>
</dbReference>
<dbReference type="PRINTS" id="PR00080">
    <property type="entry name" value="SDRFAMILY"/>
</dbReference>
<gene>
    <name evidence="3" type="ORF">ALP44_101764</name>
</gene>
<dbReference type="AlphaFoldDB" id="A0A0Q0G1S6"/>
<comment type="caution">
    <text evidence="3">The sequence shown here is derived from an EMBL/GenBank/DDBJ whole genome shotgun (WGS) entry which is preliminary data.</text>
</comment>
<dbReference type="RefSeq" id="WP_020325536.1">
    <property type="nucleotide sequence ID" value="NZ_BQUM01000027.1"/>
</dbReference>
<organism evidence="3 4">
    <name type="scientific">Pseudomonas syringae pv. theae</name>
    <dbReference type="NCBI Taxonomy" id="103985"/>
    <lineage>
        <taxon>Bacteria</taxon>
        <taxon>Pseudomonadati</taxon>
        <taxon>Pseudomonadota</taxon>
        <taxon>Gammaproteobacteria</taxon>
        <taxon>Pseudomonadales</taxon>
        <taxon>Pseudomonadaceae</taxon>
        <taxon>Pseudomonas</taxon>
        <taxon>Pseudomonas syringae</taxon>
    </lineage>
</organism>
<proteinExistence type="inferred from homology"/>
<dbReference type="SUPFAM" id="SSF51735">
    <property type="entry name" value="NAD(P)-binding Rossmann-fold domains"/>
    <property type="match status" value="1"/>
</dbReference>
<dbReference type="CDD" id="cd05233">
    <property type="entry name" value="SDR_c"/>
    <property type="match status" value="1"/>
</dbReference>
<dbReference type="EMBL" id="RBTL01000337">
    <property type="protein sequence ID" value="RMT58580.1"/>
    <property type="molecule type" value="Genomic_DNA"/>
</dbReference>
<dbReference type="Proteomes" id="UP000282636">
    <property type="component" value="Unassembled WGS sequence"/>
</dbReference>
<evidence type="ECO:0000256" key="2">
    <source>
        <dbReference type="ARBA" id="ARBA00023002"/>
    </source>
</evidence>
<keyword evidence="2" id="KW-0560">Oxidoreductase</keyword>
<dbReference type="PANTHER" id="PTHR43639">
    <property type="entry name" value="OXIDOREDUCTASE, SHORT-CHAIN DEHYDROGENASE/REDUCTASE FAMILY (AFU_ORTHOLOGUE AFUA_5G02870)"/>
    <property type="match status" value="1"/>
</dbReference>
<reference evidence="3 4" key="1">
    <citation type="submission" date="2018-08" db="EMBL/GenBank/DDBJ databases">
        <title>Recombination of ecologically and evolutionarily significant loci maintains genetic cohesion in the Pseudomonas syringae species complex.</title>
        <authorList>
            <person name="Dillon M."/>
            <person name="Thakur S."/>
            <person name="Almeida R.N.D."/>
            <person name="Weir B.S."/>
            <person name="Guttman D.S."/>
        </authorList>
    </citation>
    <scope>NUCLEOTIDE SEQUENCE [LARGE SCALE GENOMIC DNA]</scope>
    <source>
        <strain evidence="3 4">ICMP 3934</strain>
    </source>
</reference>
<name>A0A0Q0G1S6_PSESX</name>
<dbReference type="InterPro" id="IPR036291">
    <property type="entry name" value="NAD(P)-bd_dom_sf"/>
</dbReference>
<accession>A0A0Q0G1S6</accession>
<evidence type="ECO:0000313" key="3">
    <source>
        <dbReference type="EMBL" id="RMT58580.1"/>
    </source>
</evidence>
<dbReference type="PRINTS" id="PR00081">
    <property type="entry name" value="GDHRDH"/>
</dbReference>
<evidence type="ECO:0000313" key="4">
    <source>
        <dbReference type="Proteomes" id="UP000282636"/>
    </source>
</evidence>